<dbReference type="Proteomes" id="UP000267250">
    <property type="component" value="Chromosome"/>
</dbReference>
<dbReference type="KEGG" id="aft:BBF96_05610"/>
<reference evidence="1 2" key="1">
    <citation type="submission" date="2016-07" db="EMBL/GenBank/DDBJ databases">
        <title>Genome and transcriptome analysis of iron-reducing fermentative bacteria Anoxybacter fermentans.</title>
        <authorList>
            <person name="Zeng X."/>
            <person name="Shao Z."/>
        </authorList>
    </citation>
    <scope>NUCLEOTIDE SEQUENCE [LARGE SCALE GENOMIC DNA]</scope>
    <source>
        <strain evidence="1 2">DY22613</strain>
    </source>
</reference>
<keyword evidence="2" id="KW-1185">Reference proteome</keyword>
<gene>
    <name evidence="1" type="ORF">BBF96_05610</name>
</gene>
<evidence type="ECO:0000313" key="1">
    <source>
        <dbReference type="EMBL" id="AZR72912.1"/>
    </source>
</evidence>
<evidence type="ECO:0000313" key="2">
    <source>
        <dbReference type="Proteomes" id="UP000267250"/>
    </source>
</evidence>
<dbReference type="EMBL" id="CP016379">
    <property type="protein sequence ID" value="AZR72912.1"/>
    <property type="molecule type" value="Genomic_DNA"/>
</dbReference>
<name>A0A3S9SXD6_9FIRM</name>
<dbReference type="AlphaFoldDB" id="A0A3S9SXD6"/>
<sequence length="63" mass="7638">MIRKPYFGGNRVLDDPKNFSRSEKLAFYSLIRLAFINFLPSVKTKDELNRWEVFLLWQVKMRN</sequence>
<protein>
    <submittedName>
        <fullName evidence="1">Uncharacterized protein</fullName>
    </submittedName>
</protein>
<proteinExistence type="predicted"/>
<organism evidence="1 2">
    <name type="scientific">Anoxybacter fermentans</name>
    <dbReference type="NCBI Taxonomy" id="1323375"/>
    <lineage>
        <taxon>Bacteria</taxon>
        <taxon>Bacillati</taxon>
        <taxon>Bacillota</taxon>
        <taxon>Clostridia</taxon>
        <taxon>Halanaerobiales</taxon>
        <taxon>Anoxybacter</taxon>
    </lineage>
</organism>
<accession>A0A3S9SXD6</accession>